<sequence length="80" mass="9733">MFNVTSYCDWYFVHTITWESLDGKQRGWISFSNKHNLRHFLALLMRSVTSLKEYVDEEDVDKMSNESMKMFMAKFLYEKF</sequence>
<gene>
    <name evidence="1" type="ORF">CAEBREN_08144</name>
</gene>
<organism evidence="2">
    <name type="scientific">Caenorhabditis brenneri</name>
    <name type="common">Nematode worm</name>
    <dbReference type="NCBI Taxonomy" id="135651"/>
    <lineage>
        <taxon>Eukaryota</taxon>
        <taxon>Metazoa</taxon>
        <taxon>Ecdysozoa</taxon>
        <taxon>Nematoda</taxon>
        <taxon>Chromadorea</taxon>
        <taxon>Rhabditida</taxon>
        <taxon>Rhabditina</taxon>
        <taxon>Rhabditomorpha</taxon>
        <taxon>Rhabditoidea</taxon>
        <taxon>Rhabditidae</taxon>
        <taxon>Peloderinae</taxon>
        <taxon>Caenorhabditis</taxon>
    </lineage>
</organism>
<name>G0NIU9_CAEBE</name>
<protein>
    <submittedName>
        <fullName evidence="1">Uncharacterized protein</fullName>
    </submittedName>
</protein>
<dbReference type="EMBL" id="GL379892">
    <property type="protein sequence ID" value="EGT31996.1"/>
    <property type="molecule type" value="Genomic_DNA"/>
</dbReference>
<dbReference type="OrthoDB" id="5815083at2759"/>
<accession>G0NIU9</accession>
<reference evidence="2" key="1">
    <citation type="submission" date="2011-07" db="EMBL/GenBank/DDBJ databases">
        <authorList>
            <consortium name="Caenorhabditis brenneri Sequencing and Analysis Consortium"/>
            <person name="Wilson R.K."/>
        </authorList>
    </citation>
    <scope>NUCLEOTIDE SEQUENCE [LARGE SCALE GENOMIC DNA]</scope>
    <source>
        <strain evidence="2">PB2801</strain>
    </source>
</reference>
<dbReference type="HOGENOM" id="CLU_171306_0_0_1"/>
<proteinExistence type="predicted"/>
<keyword evidence="2" id="KW-1185">Reference proteome</keyword>
<dbReference type="Proteomes" id="UP000008068">
    <property type="component" value="Unassembled WGS sequence"/>
</dbReference>
<dbReference type="InParanoid" id="G0NIU9"/>
<dbReference type="AlphaFoldDB" id="G0NIU9"/>
<evidence type="ECO:0000313" key="2">
    <source>
        <dbReference type="Proteomes" id="UP000008068"/>
    </source>
</evidence>
<evidence type="ECO:0000313" key="1">
    <source>
        <dbReference type="EMBL" id="EGT31996.1"/>
    </source>
</evidence>